<dbReference type="PANTHER" id="PTHR47425:SF2">
    <property type="entry name" value="FARB-RELATED"/>
    <property type="match status" value="1"/>
</dbReference>
<dbReference type="InterPro" id="IPR007219">
    <property type="entry name" value="XnlR_reg_dom"/>
</dbReference>
<dbReference type="RefSeq" id="XP_022388960.1">
    <property type="nucleotide sequence ID" value="XM_022532990.1"/>
</dbReference>
<dbReference type="PANTHER" id="PTHR47425">
    <property type="entry name" value="FARB-RELATED"/>
    <property type="match status" value="1"/>
</dbReference>
<name>A0A1F8A0L2_9EURO</name>
<protein>
    <recommendedName>
        <fullName evidence="2">Xylanolytic transcriptional activator regulatory domain-containing protein</fullName>
    </recommendedName>
</protein>
<dbReference type="GO" id="GO:0003677">
    <property type="term" value="F:DNA binding"/>
    <property type="evidence" value="ECO:0007669"/>
    <property type="project" value="InterPro"/>
</dbReference>
<evidence type="ECO:0000259" key="2">
    <source>
        <dbReference type="Pfam" id="PF04082"/>
    </source>
</evidence>
<dbReference type="Proteomes" id="UP000179179">
    <property type="component" value="Unassembled WGS sequence"/>
</dbReference>
<sequence length="536" mass="60437">MHDSTKTCDGYPEGAFQTAVTGNEGNIFPEACPLPSSASGCFPPDQTPQDSVIQQMSASFGFHRPAYIKRLPPQLQDNDLRLLQANGALNIPHDALRDNLIKGYMLYIHPYMPVLDTECFLQAIFHQDNTNLVSLLLFQAVMFAGAAFADWQHLRAAGFSTRREARKSFYERAKMLYFMGSENDQLSLVQAFLLLSLWSECVDDPEGPKYWIGVCLEVAHTMGLNRDPRRYCNNIKYQRLCKRIWWSIYVREKQIELGFRQQATIVVTECDVPLLEWEDFNYGSFSSQVLHALCGLRATYNSGNQRKLAALFIEQTKLSICIGDILAAQYTAGAQPIGGTGKLTLLPKRTTIDEDEVRRCDQLLQRWFDNIPDDIRHKPSPSSCSLTEGDRIVYLHSAVLKLMYLAASSTLHRPIVTSHKSQFSSDTMALSLSRVCPAGSRIATICKDLYDIGLTRYLSTTATTFLLPAMTTLIMNMQSKGPDLYLEHFHHCKQILLQLQDTYPLAEEALNLVNFAAREAGVQIQTPPKDLSQHPF</sequence>
<dbReference type="InterPro" id="IPR052761">
    <property type="entry name" value="Fungal_Detox/Toxin_TFs"/>
</dbReference>
<organism evidence="3 4">
    <name type="scientific">Aspergillus bombycis</name>
    <dbReference type="NCBI Taxonomy" id="109264"/>
    <lineage>
        <taxon>Eukaryota</taxon>
        <taxon>Fungi</taxon>
        <taxon>Dikarya</taxon>
        <taxon>Ascomycota</taxon>
        <taxon>Pezizomycotina</taxon>
        <taxon>Eurotiomycetes</taxon>
        <taxon>Eurotiomycetidae</taxon>
        <taxon>Eurotiales</taxon>
        <taxon>Aspergillaceae</taxon>
        <taxon>Aspergillus</taxon>
    </lineage>
</organism>
<dbReference type="STRING" id="109264.A0A1F8A0L2"/>
<dbReference type="GO" id="GO:0008270">
    <property type="term" value="F:zinc ion binding"/>
    <property type="evidence" value="ECO:0007669"/>
    <property type="project" value="InterPro"/>
</dbReference>
<accession>A0A1F8A0L2</accession>
<dbReference type="AlphaFoldDB" id="A0A1F8A0L2"/>
<reference evidence="3 4" key="1">
    <citation type="journal article" date="2016" name="Genome Biol. Evol.">
        <title>Draft genome sequence of an aflatoxigenic Aspergillus species, A. bombycis.</title>
        <authorList>
            <person name="Moore G.G."/>
            <person name="Mack B.M."/>
            <person name="Beltz S.B."/>
            <person name="Gilbert M.K."/>
        </authorList>
    </citation>
    <scope>NUCLEOTIDE SEQUENCE [LARGE SCALE GENOMIC DNA]</scope>
    <source>
        <strain evidence="4">NRRL 26010</strain>
    </source>
</reference>
<evidence type="ECO:0000313" key="4">
    <source>
        <dbReference type="Proteomes" id="UP000179179"/>
    </source>
</evidence>
<dbReference type="Pfam" id="PF04082">
    <property type="entry name" value="Fungal_trans"/>
    <property type="match status" value="1"/>
</dbReference>
<dbReference type="EMBL" id="LYCR01000045">
    <property type="protein sequence ID" value="OGM45243.1"/>
    <property type="molecule type" value="Genomic_DNA"/>
</dbReference>
<evidence type="ECO:0000256" key="1">
    <source>
        <dbReference type="ARBA" id="ARBA00023242"/>
    </source>
</evidence>
<keyword evidence="4" id="KW-1185">Reference proteome</keyword>
<dbReference type="GeneID" id="34449251"/>
<keyword evidence="1" id="KW-0539">Nucleus</keyword>
<dbReference type="CDD" id="cd12148">
    <property type="entry name" value="fungal_TF_MHR"/>
    <property type="match status" value="1"/>
</dbReference>
<comment type="caution">
    <text evidence="3">The sequence shown here is derived from an EMBL/GenBank/DDBJ whole genome shotgun (WGS) entry which is preliminary data.</text>
</comment>
<dbReference type="GO" id="GO:0006351">
    <property type="term" value="P:DNA-templated transcription"/>
    <property type="evidence" value="ECO:0007669"/>
    <property type="project" value="InterPro"/>
</dbReference>
<proteinExistence type="predicted"/>
<evidence type="ECO:0000313" key="3">
    <source>
        <dbReference type="EMBL" id="OGM45243.1"/>
    </source>
</evidence>
<feature type="domain" description="Xylanolytic transcriptional activator regulatory" evidence="2">
    <location>
        <begin position="104"/>
        <end position="325"/>
    </location>
</feature>
<gene>
    <name evidence="3" type="ORF">ABOM_005861</name>
</gene>
<dbReference type="OrthoDB" id="4451586at2759"/>